<sequence length="202" mass="23629">MTDAESYLRSLPEDQAVQFLKTQHANELLYRPLRAPARIALLQRIWSVDIVYTQRIWVEDQVRPLIIIDTMIINERKRRARRTWGLILCIAKLLARRPRQRLLQFENIPTSQRVYTIVAGTRQGLMETLFERGILSPKLHIIKCLLKSQVSNLPIGSIGRKSLQGQNIPKSWYALYIRGRTEYQDSNELDMLTKFTALRIQT</sequence>
<dbReference type="EMBL" id="MN740152">
    <property type="protein sequence ID" value="QHT90042.1"/>
    <property type="molecule type" value="Genomic_DNA"/>
</dbReference>
<protein>
    <submittedName>
        <fullName evidence="1">Uncharacterized protein</fullName>
    </submittedName>
</protein>
<organism evidence="1">
    <name type="scientific">viral metagenome</name>
    <dbReference type="NCBI Taxonomy" id="1070528"/>
    <lineage>
        <taxon>unclassified sequences</taxon>
        <taxon>metagenomes</taxon>
        <taxon>organismal metagenomes</taxon>
    </lineage>
</organism>
<name>A0A6C0IB58_9ZZZZ</name>
<proteinExistence type="predicted"/>
<evidence type="ECO:0000313" key="1">
    <source>
        <dbReference type="EMBL" id="QHT90042.1"/>
    </source>
</evidence>
<dbReference type="AlphaFoldDB" id="A0A6C0IB58"/>
<reference evidence="1" key="1">
    <citation type="journal article" date="2020" name="Nature">
        <title>Giant virus diversity and host interactions through global metagenomics.</title>
        <authorList>
            <person name="Schulz F."/>
            <person name="Roux S."/>
            <person name="Paez-Espino D."/>
            <person name="Jungbluth S."/>
            <person name="Walsh D.A."/>
            <person name="Denef V.J."/>
            <person name="McMahon K.D."/>
            <person name="Konstantinidis K.T."/>
            <person name="Eloe-Fadrosh E.A."/>
            <person name="Kyrpides N.C."/>
            <person name="Woyke T."/>
        </authorList>
    </citation>
    <scope>NUCLEOTIDE SEQUENCE</scope>
    <source>
        <strain evidence="1">GVMAG-M-3300023184-62</strain>
    </source>
</reference>
<accession>A0A6C0IB58</accession>